<name>A0AAD5XPG5_9FUNG</name>
<keyword evidence="7" id="KW-0325">Glycoprotein</keyword>
<dbReference type="GO" id="GO:0004185">
    <property type="term" value="F:serine-type carboxypeptidase activity"/>
    <property type="evidence" value="ECO:0007669"/>
    <property type="project" value="UniProtKB-UniRule"/>
</dbReference>
<dbReference type="AlphaFoldDB" id="A0AAD5XPG5"/>
<keyword evidence="6" id="KW-1015">Disulfide bond</keyword>
<dbReference type="PROSITE" id="PS00131">
    <property type="entry name" value="CARBOXYPEPT_SER_SER"/>
    <property type="match status" value="1"/>
</dbReference>
<dbReference type="PANTHER" id="PTHR11802:SF113">
    <property type="entry name" value="SERINE CARBOXYPEPTIDASE CTSA-4.1"/>
    <property type="match status" value="1"/>
</dbReference>
<evidence type="ECO:0000256" key="9">
    <source>
        <dbReference type="RuleBase" id="RU361156"/>
    </source>
</evidence>
<dbReference type="Proteomes" id="UP001212152">
    <property type="component" value="Unassembled WGS sequence"/>
</dbReference>
<evidence type="ECO:0000256" key="6">
    <source>
        <dbReference type="ARBA" id="ARBA00023157"/>
    </source>
</evidence>
<protein>
    <recommendedName>
        <fullName evidence="9">Carboxypeptidase</fullName>
        <ecNumber evidence="9">3.4.16.-</ecNumber>
    </recommendedName>
</protein>
<keyword evidence="4 9" id="KW-0732">Signal</keyword>
<accession>A0AAD5XPG5</accession>
<keyword evidence="5 9" id="KW-0378">Hydrolase</keyword>
<evidence type="ECO:0000256" key="7">
    <source>
        <dbReference type="ARBA" id="ARBA00023180"/>
    </source>
</evidence>
<dbReference type="EC" id="3.4.16.-" evidence="9"/>
<dbReference type="InterPro" id="IPR001563">
    <property type="entry name" value="Peptidase_S10"/>
</dbReference>
<evidence type="ECO:0000256" key="5">
    <source>
        <dbReference type="ARBA" id="ARBA00022801"/>
    </source>
</evidence>
<evidence type="ECO:0000256" key="4">
    <source>
        <dbReference type="ARBA" id="ARBA00022729"/>
    </source>
</evidence>
<dbReference type="SUPFAM" id="SSF53474">
    <property type="entry name" value="alpha/beta-Hydrolases"/>
    <property type="match status" value="1"/>
</dbReference>
<evidence type="ECO:0000256" key="2">
    <source>
        <dbReference type="ARBA" id="ARBA00022645"/>
    </source>
</evidence>
<gene>
    <name evidence="10" type="ORF">HDU87_001019</name>
</gene>
<comment type="similarity">
    <text evidence="1 9">Belongs to the peptidase S10 family.</text>
</comment>
<keyword evidence="2 9" id="KW-0121">Carboxypeptidase</keyword>
<comment type="caution">
    <text evidence="10">The sequence shown here is derived from an EMBL/GenBank/DDBJ whole genome shotgun (WGS) entry which is preliminary data.</text>
</comment>
<dbReference type="InterPro" id="IPR018202">
    <property type="entry name" value="Ser_caboxypep_ser_AS"/>
</dbReference>
<dbReference type="Pfam" id="PF00450">
    <property type="entry name" value="Peptidase_S10"/>
    <property type="match status" value="1"/>
</dbReference>
<dbReference type="FunFam" id="1.10.287.410:FF:000001">
    <property type="entry name" value="Carboxypeptidase Y"/>
    <property type="match status" value="1"/>
</dbReference>
<dbReference type="EMBL" id="JADGJQ010000012">
    <property type="protein sequence ID" value="KAJ3181413.1"/>
    <property type="molecule type" value="Genomic_DNA"/>
</dbReference>
<comment type="catalytic activity">
    <reaction evidence="8">
        <text>Release of a C-terminal amino acid with broad specificity.</text>
        <dbReference type="EC" id="3.4.16.5"/>
    </reaction>
</comment>
<feature type="chain" id="PRO_5041774985" description="Carboxypeptidase" evidence="9">
    <location>
        <begin position="18"/>
        <end position="507"/>
    </location>
</feature>
<dbReference type="Gene3D" id="3.40.50.1820">
    <property type="entry name" value="alpha/beta hydrolase"/>
    <property type="match status" value="1"/>
</dbReference>
<dbReference type="PRINTS" id="PR00724">
    <property type="entry name" value="CRBOXYPTASEC"/>
</dbReference>
<reference evidence="10" key="1">
    <citation type="submission" date="2020-05" db="EMBL/GenBank/DDBJ databases">
        <title>Phylogenomic resolution of chytrid fungi.</title>
        <authorList>
            <person name="Stajich J.E."/>
            <person name="Amses K."/>
            <person name="Simmons R."/>
            <person name="Seto K."/>
            <person name="Myers J."/>
            <person name="Bonds A."/>
            <person name="Quandt C.A."/>
            <person name="Barry K."/>
            <person name="Liu P."/>
            <person name="Grigoriev I."/>
            <person name="Longcore J.E."/>
            <person name="James T.Y."/>
        </authorList>
    </citation>
    <scope>NUCLEOTIDE SEQUENCE</scope>
    <source>
        <strain evidence="10">JEL0379</strain>
    </source>
</reference>
<evidence type="ECO:0000256" key="1">
    <source>
        <dbReference type="ARBA" id="ARBA00009431"/>
    </source>
</evidence>
<evidence type="ECO:0000256" key="8">
    <source>
        <dbReference type="ARBA" id="ARBA00052076"/>
    </source>
</evidence>
<organism evidence="10 11">
    <name type="scientific">Geranomyces variabilis</name>
    <dbReference type="NCBI Taxonomy" id="109894"/>
    <lineage>
        <taxon>Eukaryota</taxon>
        <taxon>Fungi</taxon>
        <taxon>Fungi incertae sedis</taxon>
        <taxon>Chytridiomycota</taxon>
        <taxon>Chytridiomycota incertae sedis</taxon>
        <taxon>Chytridiomycetes</taxon>
        <taxon>Spizellomycetales</taxon>
        <taxon>Powellomycetaceae</taxon>
        <taxon>Geranomyces</taxon>
    </lineage>
</organism>
<proteinExistence type="inferred from homology"/>
<evidence type="ECO:0000313" key="10">
    <source>
        <dbReference type="EMBL" id="KAJ3181413.1"/>
    </source>
</evidence>
<evidence type="ECO:0000256" key="3">
    <source>
        <dbReference type="ARBA" id="ARBA00022670"/>
    </source>
</evidence>
<keyword evidence="11" id="KW-1185">Reference proteome</keyword>
<evidence type="ECO:0000313" key="11">
    <source>
        <dbReference type="Proteomes" id="UP001212152"/>
    </source>
</evidence>
<dbReference type="InterPro" id="IPR029058">
    <property type="entry name" value="AB_hydrolase_fold"/>
</dbReference>
<dbReference type="GO" id="GO:0006508">
    <property type="term" value="P:proteolysis"/>
    <property type="evidence" value="ECO:0007669"/>
    <property type="project" value="UniProtKB-KW"/>
</dbReference>
<dbReference type="Gene3D" id="1.10.287.410">
    <property type="match status" value="1"/>
</dbReference>
<sequence length="507" mass="56956">MRFAALLTLATASVATAISVPSKWRHLVHNQFSSSSPQLSLATDDSNGRVEAWSIHTLEQFPNYKLRVKEESRLCDPDVKQYVGYVDVEGKSDDKHFFFWFFESRRDPAKDPLVLWLNGGPGCSSLTGLLMELGPCRVNEGGNGTTSNPDSWNNEANLVFLDQPINVGFSYTDGDDLVSTTVDAANDVYAFLQLFLSKYNKYSSLDFHVTGESYAGHYVPAIGAKILTENEAVAEKKNKNLDIKLKGLAIGNGLTDPLVQYEYYADMAADGKYGPILDEGDIEAMRSKYPTCRSLIESCYKWNTAFTCVPGAIYCNNAMIQPFQKTGLNIYDIRKKCDPSNPLCYTILSDIEAYLNRPEVQEILNVDRKYEGCKQDINMKFMFAGDWMKPFVRLIPPMLEKGLDILIYAGDADFICNWIGNKAWALELEWEHSEGFQSAKDVAWTSKATGKKAGEIRTYKGFTFLRVYEAGHMVPYDQPTHSSEMINAFLKYSGKSKKSKKSHALEL</sequence>
<feature type="signal peptide" evidence="9">
    <location>
        <begin position="1"/>
        <end position="17"/>
    </location>
</feature>
<dbReference type="GO" id="GO:0000328">
    <property type="term" value="C:fungal-type vacuole lumen"/>
    <property type="evidence" value="ECO:0007669"/>
    <property type="project" value="UniProtKB-ARBA"/>
</dbReference>
<dbReference type="PANTHER" id="PTHR11802">
    <property type="entry name" value="SERINE PROTEASE FAMILY S10 SERINE CARBOXYPEPTIDASE"/>
    <property type="match status" value="1"/>
</dbReference>
<keyword evidence="3 9" id="KW-0645">Protease</keyword>